<evidence type="ECO:0000313" key="2">
    <source>
        <dbReference type="EMBL" id="ABQ28884.1"/>
    </source>
</evidence>
<accession>A5FTF2</accession>
<keyword evidence="3" id="KW-1185">Reference proteome</keyword>
<reference evidence="2 3" key="1">
    <citation type="submission" date="2007-05" db="EMBL/GenBank/DDBJ databases">
        <title>Complete sequence of plasmid1 pACRY01 of Acidiphilium cryptum JF-5.</title>
        <authorList>
            <consortium name="US DOE Joint Genome Institute"/>
            <person name="Copeland A."/>
            <person name="Lucas S."/>
            <person name="Lapidus A."/>
            <person name="Barry K."/>
            <person name="Detter J.C."/>
            <person name="Glavina del Rio T."/>
            <person name="Hammon N."/>
            <person name="Israni S."/>
            <person name="Dalin E."/>
            <person name="Tice H."/>
            <person name="Pitluck S."/>
            <person name="Sims D."/>
            <person name="Brettin T."/>
            <person name="Bruce D."/>
            <person name="Han C."/>
            <person name="Schmutz J."/>
            <person name="Larimer F."/>
            <person name="Land M."/>
            <person name="Hauser L."/>
            <person name="Kyrpides N."/>
            <person name="Kim E."/>
            <person name="Magnuson T."/>
            <person name="Richardson P."/>
        </authorList>
    </citation>
    <scope>NUCLEOTIDE SEQUENCE [LARGE SCALE GENOMIC DNA]</scope>
    <source>
        <strain evidence="3">JF-5</strain>
        <plasmid evidence="3">Plasmid pACRY01</plasmid>
    </source>
</reference>
<proteinExistence type="predicted"/>
<evidence type="ECO:0000256" key="1">
    <source>
        <dbReference type="SAM" id="MobiDB-lite"/>
    </source>
</evidence>
<protein>
    <submittedName>
        <fullName evidence="2">Rv0623 family protein transcription factor</fullName>
    </submittedName>
</protein>
<sequence length="106" mass="12305">MFWWISLLQAEYRDISKQIFEYLEAPMPLYIRDDATAELVAKLAKERGLTKQDAVRLAVQAELDRTREAKPLRERLREWREANPLPPPTGLKADKAFFDDLSGEGE</sequence>
<geneLocation type="plasmid" evidence="2 3">
    <name>pACRY01</name>
</geneLocation>
<dbReference type="HOGENOM" id="CLU_176020_0_0_5"/>
<dbReference type="KEGG" id="acr:Acry_3269"/>
<name>A5FTF2_ACICJ</name>
<dbReference type="InterPro" id="IPR011660">
    <property type="entry name" value="VapB-like"/>
</dbReference>
<dbReference type="Pfam" id="PF07704">
    <property type="entry name" value="PSK_trans_fac"/>
    <property type="match status" value="1"/>
</dbReference>
<dbReference type="Proteomes" id="UP000000245">
    <property type="component" value="Plasmid pACRY01"/>
</dbReference>
<feature type="region of interest" description="Disordered" evidence="1">
    <location>
        <begin position="82"/>
        <end position="106"/>
    </location>
</feature>
<dbReference type="AlphaFoldDB" id="A5FTF2"/>
<organism evidence="2 3">
    <name type="scientific">Acidiphilium cryptum (strain JF-5)</name>
    <dbReference type="NCBI Taxonomy" id="349163"/>
    <lineage>
        <taxon>Bacteria</taxon>
        <taxon>Pseudomonadati</taxon>
        <taxon>Pseudomonadota</taxon>
        <taxon>Alphaproteobacteria</taxon>
        <taxon>Acetobacterales</taxon>
        <taxon>Acidocellaceae</taxon>
        <taxon>Acidiphilium</taxon>
    </lineage>
</organism>
<gene>
    <name evidence="2" type="ordered locus">Acry_3269</name>
</gene>
<dbReference type="EMBL" id="CP000689">
    <property type="protein sequence ID" value="ABQ28884.1"/>
    <property type="molecule type" value="Genomic_DNA"/>
</dbReference>
<keyword evidence="2" id="KW-0614">Plasmid</keyword>
<evidence type="ECO:0000313" key="3">
    <source>
        <dbReference type="Proteomes" id="UP000000245"/>
    </source>
</evidence>